<keyword evidence="7" id="KW-1133">Transmembrane helix</keyword>
<dbReference type="GO" id="GO:1903037">
    <property type="term" value="P:regulation of leukocyte cell-cell adhesion"/>
    <property type="evidence" value="ECO:0007669"/>
    <property type="project" value="UniProtKB-ARBA"/>
</dbReference>
<dbReference type="InterPro" id="IPR013783">
    <property type="entry name" value="Ig-like_fold"/>
</dbReference>
<dbReference type="GO" id="GO:0050863">
    <property type="term" value="P:regulation of T cell activation"/>
    <property type="evidence" value="ECO:0007669"/>
    <property type="project" value="UniProtKB-ARBA"/>
</dbReference>
<keyword evidence="6" id="KW-0393">Immunoglobulin domain</keyword>
<evidence type="ECO:0000256" key="1">
    <source>
        <dbReference type="ARBA" id="ARBA00004370"/>
    </source>
</evidence>
<reference evidence="9" key="2">
    <citation type="submission" date="2025-09" db="UniProtKB">
        <authorList>
            <consortium name="Ensembl"/>
        </authorList>
    </citation>
    <scope>IDENTIFICATION</scope>
</reference>
<reference evidence="9" key="1">
    <citation type="submission" date="2025-08" db="UniProtKB">
        <authorList>
            <consortium name="Ensembl"/>
        </authorList>
    </citation>
    <scope>IDENTIFICATION</scope>
</reference>
<dbReference type="Gene3D" id="2.60.40.10">
    <property type="entry name" value="Immunoglobulins"/>
    <property type="match status" value="1"/>
</dbReference>
<dbReference type="InterPro" id="IPR036179">
    <property type="entry name" value="Ig-like_dom_sf"/>
</dbReference>
<dbReference type="PANTHER" id="PTHR24100">
    <property type="entry name" value="BUTYROPHILIN"/>
    <property type="match status" value="1"/>
</dbReference>
<dbReference type="GO" id="GO:0001817">
    <property type="term" value="P:regulation of cytokine production"/>
    <property type="evidence" value="ECO:0007669"/>
    <property type="project" value="TreeGrafter"/>
</dbReference>
<dbReference type="Pfam" id="PF07686">
    <property type="entry name" value="V-set"/>
    <property type="match status" value="1"/>
</dbReference>
<feature type="transmembrane region" description="Helical" evidence="7">
    <location>
        <begin position="201"/>
        <end position="224"/>
    </location>
</feature>
<dbReference type="SUPFAM" id="SSF48726">
    <property type="entry name" value="Immunoglobulin"/>
    <property type="match status" value="1"/>
</dbReference>
<evidence type="ECO:0000259" key="8">
    <source>
        <dbReference type="PROSITE" id="PS50835"/>
    </source>
</evidence>
<accession>A0A8C4HEL8</accession>
<evidence type="ECO:0000256" key="6">
    <source>
        <dbReference type="ARBA" id="ARBA00023319"/>
    </source>
</evidence>
<comment type="subcellular location">
    <subcellularLocation>
        <location evidence="1">Membrane</location>
    </subcellularLocation>
</comment>
<dbReference type="InterPro" id="IPR007110">
    <property type="entry name" value="Ig-like_dom"/>
</dbReference>
<evidence type="ECO:0000256" key="7">
    <source>
        <dbReference type="SAM" id="Phobius"/>
    </source>
</evidence>
<evidence type="ECO:0000256" key="2">
    <source>
        <dbReference type="ARBA" id="ARBA00022729"/>
    </source>
</evidence>
<keyword evidence="2" id="KW-0732">Signal</keyword>
<organism evidence="9 10">
    <name type="scientific">Dicentrarchus labrax</name>
    <name type="common">European seabass</name>
    <name type="synonym">Morone labrax</name>
    <dbReference type="NCBI Taxonomy" id="13489"/>
    <lineage>
        <taxon>Eukaryota</taxon>
        <taxon>Metazoa</taxon>
        <taxon>Chordata</taxon>
        <taxon>Craniata</taxon>
        <taxon>Vertebrata</taxon>
        <taxon>Euteleostomi</taxon>
        <taxon>Actinopterygii</taxon>
        <taxon>Neopterygii</taxon>
        <taxon>Teleostei</taxon>
        <taxon>Neoteleostei</taxon>
        <taxon>Acanthomorphata</taxon>
        <taxon>Eupercaria</taxon>
        <taxon>Moronidae</taxon>
        <taxon>Dicentrarchus</taxon>
    </lineage>
</organism>
<dbReference type="PROSITE" id="PS50835">
    <property type="entry name" value="IG_LIKE"/>
    <property type="match status" value="1"/>
</dbReference>
<protein>
    <recommendedName>
        <fullName evidence="8">Ig-like domain-containing protein</fullName>
    </recommendedName>
</protein>
<dbReference type="GeneTree" id="ENSGT01050000244843"/>
<gene>
    <name evidence="9" type="primary">LOC127378163</name>
</gene>
<evidence type="ECO:0000313" key="10">
    <source>
        <dbReference type="Proteomes" id="UP000694389"/>
    </source>
</evidence>
<keyword evidence="4" id="KW-1015">Disulfide bond</keyword>
<dbReference type="GO" id="GO:0005102">
    <property type="term" value="F:signaling receptor binding"/>
    <property type="evidence" value="ECO:0007669"/>
    <property type="project" value="TreeGrafter"/>
</dbReference>
<dbReference type="GO" id="GO:0050852">
    <property type="term" value="P:T cell receptor signaling pathway"/>
    <property type="evidence" value="ECO:0007669"/>
    <property type="project" value="TreeGrafter"/>
</dbReference>
<dbReference type="GO" id="GO:0009897">
    <property type="term" value="C:external side of plasma membrane"/>
    <property type="evidence" value="ECO:0007669"/>
    <property type="project" value="TreeGrafter"/>
</dbReference>
<dbReference type="Proteomes" id="UP000694389">
    <property type="component" value="Unassembled WGS sequence"/>
</dbReference>
<feature type="domain" description="Ig-like" evidence="8">
    <location>
        <begin position="46"/>
        <end position="165"/>
    </location>
</feature>
<keyword evidence="7" id="KW-0812">Transmembrane</keyword>
<sequence>MKSDPLRSAQSGRLCFRDFMLGFTFPVWTLTVCLSEGVQTSSEGRPQVVGSLQPIVATLGDDVILLCHVEPPLSVENMTVTWWKYDPGDPESEYKYVHRYHNNQDVEDMKLSAYVGRTTLFTDGLKHGNVSLKITNLKLSDQGIYRCLILQLWSSAVIKLNVVFSEPNSVQMTTETPLDDRDLQLADPNNETNVRAGRSHLGALIVVVVWVLLVLGGGVGGYLLKHKKQQEVSVNPCCVNHTRLFKETAD</sequence>
<proteinExistence type="predicted"/>
<evidence type="ECO:0000256" key="5">
    <source>
        <dbReference type="ARBA" id="ARBA00023180"/>
    </source>
</evidence>
<name>A0A8C4HEL8_DICLA</name>
<evidence type="ECO:0000256" key="3">
    <source>
        <dbReference type="ARBA" id="ARBA00023136"/>
    </source>
</evidence>
<keyword evidence="3 7" id="KW-0472">Membrane</keyword>
<evidence type="ECO:0000256" key="4">
    <source>
        <dbReference type="ARBA" id="ARBA00023157"/>
    </source>
</evidence>
<dbReference type="AlphaFoldDB" id="A0A8C4HEL8"/>
<keyword evidence="5" id="KW-0325">Glycoprotein</keyword>
<evidence type="ECO:0000313" key="9">
    <source>
        <dbReference type="Ensembl" id="ENSDLAP00005040867.2"/>
    </source>
</evidence>
<dbReference type="InterPro" id="IPR013106">
    <property type="entry name" value="Ig_V-set"/>
</dbReference>
<dbReference type="Ensembl" id="ENSDLAT00005043639.2">
    <property type="protein sequence ID" value="ENSDLAP00005040867.2"/>
    <property type="gene ID" value="ENSDLAG00005018262.2"/>
</dbReference>
<keyword evidence="10" id="KW-1185">Reference proteome</keyword>
<dbReference type="SMART" id="SM00409">
    <property type="entry name" value="IG"/>
    <property type="match status" value="1"/>
</dbReference>
<dbReference type="InterPro" id="IPR050504">
    <property type="entry name" value="IgSF_BTN/MOG"/>
</dbReference>
<dbReference type="FunFam" id="2.60.40.10:FF:000142">
    <property type="entry name" value="V-set domain-containing T-cell activation inhibitor 1"/>
    <property type="match status" value="1"/>
</dbReference>
<dbReference type="InterPro" id="IPR003599">
    <property type="entry name" value="Ig_sub"/>
</dbReference>